<keyword evidence="3" id="KW-1185">Reference proteome</keyword>
<accession>A0A9W4SE48</accession>
<gene>
    <name evidence="2" type="ORF">FWILDA_LOCUS2206</name>
</gene>
<comment type="caution">
    <text evidence="2">The sequence shown here is derived from an EMBL/GenBank/DDBJ whole genome shotgun (WGS) entry which is preliminary data.</text>
</comment>
<dbReference type="EMBL" id="CAMKVN010000244">
    <property type="protein sequence ID" value="CAI2165708.1"/>
    <property type="molecule type" value="Genomic_DNA"/>
</dbReference>
<protein>
    <submittedName>
        <fullName evidence="2">12760_t:CDS:1</fullName>
    </submittedName>
</protein>
<evidence type="ECO:0000313" key="2">
    <source>
        <dbReference type="EMBL" id="CAI2165708.1"/>
    </source>
</evidence>
<dbReference type="Proteomes" id="UP001153678">
    <property type="component" value="Unassembled WGS sequence"/>
</dbReference>
<reference evidence="2" key="1">
    <citation type="submission" date="2022-08" db="EMBL/GenBank/DDBJ databases">
        <authorList>
            <person name="Kallberg Y."/>
            <person name="Tangrot J."/>
            <person name="Rosling A."/>
        </authorList>
    </citation>
    <scope>NUCLEOTIDE SEQUENCE</scope>
    <source>
        <strain evidence="2">Wild A</strain>
    </source>
</reference>
<evidence type="ECO:0000313" key="3">
    <source>
        <dbReference type="Proteomes" id="UP001153678"/>
    </source>
</evidence>
<name>A0A9W4SE48_9GLOM</name>
<evidence type="ECO:0000256" key="1">
    <source>
        <dbReference type="SAM" id="MobiDB-lite"/>
    </source>
</evidence>
<sequence length="79" mass="9073">MYLRLTQVQGQNSGHNPNNYRIANPFGTSTEWPSYSTAYLAGINERVSKKIKYGRNEKLMTFSRLITPVTYTNNISIKK</sequence>
<organism evidence="2 3">
    <name type="scientific">Funneliformis geosporum</name>
    <dbReference type="NCBI Taxonomy" id="1117311"/>
    <lineage>
        <taxon>Eukaryota</taxon>
        <taxon>Fungi</taxon>
        <taxon>Fungi incertae sedis</taxon>
        <taxon>Mucoromycota</taxon>
        <taxon>Glomeromycotina</taxon>
        <taxon>Glomeromycetes</taxon>
        <taxon>Glomerales</taxon>
        <taxon>Glomeraceae</taxon>
        <taxon>Funneliformis</taxon>
    </lineage>
</organism>
<proteinExistence type="predicted"/>
<dbReference type="AlphaFoldDB" id="A0A9W4SE48"/>
<feature type="region of interest" description="Disordered" evidence="1">
    <location>
        <begin position="1"/>
        <end position="21"/>
    </location>
</feature>